<dbReference type="Gene3D" id="1.25.70.10">
    <property type="entry name" value="Transcription termination factor 3, mitochondrial"/>
    <property type="match status" value="1"/>
</dbReference>
<dbReference type="GO" id="GO:0006353">
    <property type="term" value="P:DNA-templated transcription termination"/>
    <property type="evidence" value="ECO:0007669"/>
    <property type="project" value="UniProtKB-KW"/>
</dbReference>
<evidence type="ECO:0000256" key="3">
    <source>
        <dbReference type="ARBA" id="ARBA00022946"/>
    </source>
</evidence>
<keyword evidence="2" id="KW-0806">Transcription termination</keyword>
<keyword evidence="2" id="KW-0804">Transcription</keyword>
<accession>A0A8B8KCG4</accession>
<dbReference type="InterPro" id="IPR038538">
    <property type="entry name" value="MTERF_sf"/>
</dbReference>
<keyword evidence="4" id="KW-1185">Reference proteome</keyword>
<keyword evidence="3" id="KW-0809">Transit peptide</keyword>
<dbReference type="SMART" id="SM00733">
    <property type="entry name" value="Mterf"/>
    <property type="match status" value="5"/>
</dbReference>
<dbReference type="AlphaFoldDB" id="A0A8B8KCG4"/>
<evidence type="ECO:0000256" key="1">
    <source>
        <dbReference type="ARBA" id="ARBA00007692"/>
    </source>
</evidence>
<dbReference type="PANTHER" id="PTHR13068:SF133">
    <property type="entry name" value="MITOCHONDRIAL TRANSCRIPTION TERMINATION FACTOR FAMILY PROTEIN"/>
    <property type="match status" value="1"/>
</dbReference>
<organism evidence="4 5">
    <name type="scientific">Abrus precatorius</name>
    <name type="common">Indian licorice</name>
    <name type="synonym">Glycine abrus</name>
    <dbReference type="NCBI Taxonomy" id="3816"/>
    <lineage>
        <taxon>Eukaryota</taxon>
        <taxon>Viridiplantae</taxon>
        <taxon>Streptophyta</taxon>
        <taxon>Embryophyta</taxon>
        <taxon>Tracheophyta</taxon>
        <taxon>Spermatophyta</taxon>
        <taxon>Magnoliopsida</taxon>
        <taxon>eudicotyledons</taxon>
        <taxon>Gunneridae</taxon>
        <taxon>Pentapetalae</taxon>
        <taxon>rosids</taxon>
        <taxon>fabids</taxon>
        <taxon>Fabales</taxon>
        <taxon>Fabaceae</taxon>
        <taxon>Papilionoideae</taxon>
        <taxon>50 kb inversion clade</taxon>
        <taxon>NPAAA clade</taxon>
        <taxon>indigoferoid/millettioid clade</taxon>
        <taxon>Abreae</taxon>
        <taxon>Abrus</taxon>
    </lineage>
</organism>
<dbReference type="PANTHER" id="PTHR13068">
    <property type="entry name" value="CGI-12 PROTEIN-RELATED"/>
    <property type="match status" value="1"/>
</dbReference>
<keyword evidence="2" id="KW-0805">Transcription regulation</keyword>
<dbReference type="Pfam" id="PF02536">
    <property type="entry name" value="mTERF"/>
    <property type="match status" value="1"/>
</dbReference>
<reference evidence="5" key="2">
    <citation type="submission" date="2025-08" db="UniProtKB">
        <authorList>
            <consortium name="RefSeq"/>
        </authorList>
    </citation>
    <scope>IDENTIFICATION</scope>
    <source>
        <tissue evidence="5">Young leaves</tissue>
    </source>
</reference>
<comment type="similarity">
    <text evidence="1">Belongs to the mTERF family.</text>
</comment>
<dbReference type="Proteomes" id="UP000694853">
    <property type="component" value="Unplaced"/>
</dbReference>
<protein>
    <submittedName>
        <fullName evidence="5">Transcription termination factor MTERF4, chloroplastic-like</fullName>
    </submittedName>
</protein>
<reference evidence="4" key="1">
    <citation type="journal article" date="2019" name="Toxins">
        <title>Detection of Abrin-Like and Prepropulchellin-Like Toxin Genes and Transcripts Using Whole Genome Sequencing and Full-Length Transcript Sequencing of Abrus precatorius.</title>
        <authorList>
            <person name="Hovde B.T."/>
            <person name="Daligault H.E."/>
            <person name="Hanschen E.R."/>
            <person name="Kunde Y.A."/>
            <person name="Johnson M.B."/>
            <person name="Starkenburg S.R."/>
            <person name="Johnson S.L."/>
        </authorList>
    </citation>
    <scope>NUCLEOTIDE SEQUENCE [LARGE SCALE GENOMIC DNA]</scope>
</reference>
<evidence type="ECO:0000256" key="2">
    <source>
        <dbReference type="ARBA" id="ARBA00022472"/>
    </source>
</evidence>
<gene>
    <name evidence="5" type="primary">LOC113854191</name>
</gene>
<sequence>MVPNFHIARLTASFLHCNKGTQIRLDSFLQYKHNAFLLFFNSFTSTTSSGSESDGNLHKGDTFTVSYLVNSCGVSPTLAMKLSHRVNIKNPDGPNAVLDLFNNYGFSKTHFAKFVAKFPRVLNANAENILLPKFKFFRSIGVSNADMPRILIDNHIILARSLEKCLIPRYEVLRGIVRDNQEVVRALKSAPFGFTFANMVNDLVPNIEVLRQFGVPQASISLLMMHCGTAPYAKHPRFVEAFNTAKEIGFNPLKATFVVAIEMLIRSKEARESKFKVYERWGWNREIALRAFRKFPCFMKLSEEMFAKKMNFLVKDMGWSSEDIADYPQVLAYNFEKRIVPRFSVIKILKSRGLLENSFRFSSFICLNEENFLQKFVVNFQKDLPLLPGVYRDVINHLNVM</sequence>
<dbReference type="KEGG" id="aprc:113854191"/>
<dbReference type="OrthoDB" id="637682at2759"/>
<dbReference type="FunFam" id="1.25.70.10:FF:000001">
    <property type="entry name" value="Mitochondrial transcription termination factor-like"/>
    <property type="match status" value="1"/>
</dbReference>
<name>A0A8B8KCG4_ABRPR</name>
<evidence type="ECO:0000313" key="5">
    <source>
        <dbReference type="RefSeq" id="XP_027340878.1"/>
    </source>
</evidence>
<dbReference type="RefSeq" id="XP_027340878.1">
    <property type="nucleotide sequence ID" value="XM_027485077.1"/>
</dbReference>
<dbReference type="GO" id="GO:0003676">
    <property type="term" value="F:nucleic acid binding"/>
    <property type="evidence" value="ECO:0007669"/>
    <property type="project" value="InterPro"/>
</dbReference>
<dbReference type="GeneID" id="113854191"/>
<proteinExistence type="inferred from homology"/>
<dbReference type="InterPro" id="IPR003690">
    <property type="entry name" value="MTERF"/>
</dbReference>
<evidence type="ECO:0000313" key="4">
    <source>
        <dbReference type="Proteomes" id="UP000694853"/>
    </source>
</evidence>